<evidence type="ECO:0000313" key="1">
    <source>
        <dbReference type="EMBL" id="MPQ63113.1"/>
    </source>
</evidence>
<organism evidence="1 2">
    <name type="scientific">Clostridium estertheticum</name>
    <dbReference type="NCBI Taxonomy" id="238834"/>
    <lineage>
        <taxon>Bacteria</taxon>
        <taxon>Bacillati</taxon>
        <taxon>Bacillota</taxon>
        <taxon>Clostridia</taxon>
        <taxon>Eubacteriales</taxon>
        <taxon>Clostridiaceae</taxon>
        <taxon>Clostridium</taxon>
    </lineage>
</organism>
<dbReference type="EMBL" id="SPSF01000032">
    <property type="protein sequence ID" value="MPQ63113.1"/>
    <property type="molecule type" value="Genomic_DNA"/>
</dbReference>
<accession>A0A5N7J375</accession>
<dbReference type="AlphaFoldDB" id="A0A5N7J375"/>
<gene>
    <name evidence="1" type="ORF">E4V82_13455</name>
</gene>
<comment type="caution">
    <text evidence="1">The sequence shown here is derived from an EMBL/GenBank/DDBJ whole genome shotgun (WGS) entry which is preliminary data.</text>
</comment>
<proteinExistence type="predicted"/>
<name>A0A5N7J375_9CLOT</name>
<dbReference type="Proteomes" id="UP000342249">
    <property type="component" value="Unassembled WGS sequence"/>
</dbReference>
<dbReference type="Pfam" id="PF05133">
    <property type="entry name" value="SPP1_portal"/>
    <property type="match status" value="1"/>
</dbReference>
<dbReference type="InterPro" id="IPR021145">
    <property type="entry name" value="Portal_protein_SPP1_Gp6-like"/>
</dbReference>
<protein>
    <submittedName>
        <fullName evidence="1">Phage portal protein</fullName>
    </submittedName>
</protein>
<dbReference type="RefSeq" id="WP_152752668.1">
    <property type="nucleotide sequence ID" value="NZ_SPSE01000033.1"/>
</dbReference>
<reference evidence="1 2" key="1">
    <citation type="journal article" date="2019" name="Lett. Appl. Microbiol.">
        <title>A case of 'blown pack' spoilage of vacuum-packaged pork likely associated with Clostridium estertheticum in Canada.</title>
        <authorList>
            <person name="Zhang P."/>
            <person name="Ward P."/>
            <person name="McMullen L.M."/>
            <person name="Yang X."/>
        </authorList>
    </citation>
    <scope>NUCLEOTIDE SEQUENCE [LARGE SCALE GENOMIC DNA]</scope>
    <source>
        <strain evidence="1 2">MA19</strain>
    </source>
</reference>
<evidence type="ECO:0000313" key="2">
    <source>
        <dbReference type="Proteomes" id="UP000342249"/>
    </source>
</evidence>
<sequence>MNPRDTREKLLGLNIKEKKERKQILKNLLFYRGECEEENKEAAVLDNDLLGQSWINTDDLDYVPSQVIDNKVKPLIGKQARFMFGKSPNLLLKPFNKENKESCEKLRQYIDAILKANRFWSDTLKAFRLATVTKRVMLRLEANPGQPIKLYYHDFNDFSYELSADDSIKLNKAMIVKQDVSTINAEESKQIWNRYTYFMSNKKGEESSCYLKTETFNGDNLDTPIKSTEQNTGLRKIPCWVITNEQCLSDPSGISDIKDLIPLQNQINRRTSDCADAIRFDMFGMNIIKDATEDSVNKAKIAPNSLLALVSLSGKTADAKKIESTFQNAAAAENFIKRLEDSMSEKLSIPKPEQLTNIPSAKTLKFVYSELVSRCDEKWHDWEPTIRSMIRLIVEASGQFQCYDDWDGTWNDLLYNIVIRKNYPVPEDEDDKHRIAMEEVNSNVRSHRSYIKDFTDEEDTESIIQEIAEDITTIVNAEQGQMVREIDVEDT</sequence>